<dbReference type="PROSITE" id="PS51192">
    <property type="entry name" value="HELICASE_ATP_BIND_1"/>
    <property type="match status" value="1"/>
</dbReference>
<protein>
    <submittedName>
        <fullName evidence="8">Dicer-like protein 4 isoform X2</fullName>
    </submittedName>
</protein>
<dbReference type="GO" id="GO:0010467">
    <property type="term" value="P:gene expression"/>
    <property type="evidence" value="ECO:0007669"/>
    <property type="project" value="UniProtKB-ARBA"/>
</dbReference>
<reference evidence="8" key="1">
    <citation type="submission" date="2018-02" db="EMBL/GenBank/DDBJ databases">
        <title>Rhizophora mucronata_Transcriptome.</title>
        <authorList>
            <person name="Meera S.P."/>
            <person name="Sreeshan A."/>
            <person name="Augustine A."/>
        </authorList>
    </citation>
    <scope>NUCLEOTIDE SEQUENCE</scope>
    <source>
        <tissue evidence="8">Leaf</tissue>
    </source>
</reference>
<evidence type="ECO:0000313" key="8">
    <source>
        <dbReference type="EMBL" id="MBX02421.1"/>
    </source>
</evidence>
<evidence type="ECO:0000256" key="1">
    <source>
        <dbReference type="ARBA" id="ARBA00001946"/>
    </source>
</evidence>
<dbReference type="GO" id="GO:0003676">
    <property type="term" value="F:nucleic acid binding"/>
    <property type="evidence" value="ECO:0007669"/>
    <property type="project" value="InterPro"/>
</dbReference>
<name>A0A2P2K9N5_RHIMU</name>
<dbReference type="PANTHER" id="PTHR14074:SF16">
    <property type="entry name" value="ANTIVIRAL INNATE IMMUNE RESPONSE RECEPTOR RIG-I"/>
    <property type="match status" value="1"/>
</dbReference>
<dbReference type="InterPro" id="IPR011545">
    <property type="entry name" value="DEAD/DEAH_box_helicase_dom"/>
</dbReference>
<dbReference type="GO" id="GO:0005524">
    <property type="term" value="F:ATP binding"/>
    <property type="evidence" value="ECO:0007669"/>
    <property type="project" value="UniProtKB-KW"/>
</dbReference>
<comment type="cofactor">
    <cofactor evidence="1">
        <name>Mg(2+)</name>
        <dbReference type="ChEBI" id="CHEBI:18420"/>
    </cofactor>
</comment>
<keyword evidence="3" id="KW-0378">Hydrolase</keyword>
<sequence>MSDGEAACDAGDALSGGSTSSASCAAFLEESSLETQKTKKDPRNIARKYQLELCKKALEENIIVYLETGGGKTHIAVLLIHELGHLIRSPLRSVCVFLAPTVALVHQQAKVIEDSTDFKVGIYYGNSKHLESYGDWANEIEKNEVLVMTPQILLRNLSHGLIEMEYIALLIFDECHHAQTKTSHPYAQIMKVFYKKKDGKFPRIFGMTASPVIGKGSSNEANLPKSINSLENILDAKVGCGNRLFEMSMPCLPCLLFKSLYNAVV</sequence>
<evidence type="ECO:0000259" key="7">
    <source>
        <dbReference type="PROSITE" id="PS51192"/>
    </source>
</evidence>
<organism evidence="8">
    <name type="scientific">Rhizophora mucronata</name>
    <name type="common">Asiatic mangrove</name>
    <dbReference type="NCBI Taxonomy" id="61149"/>
    <lineage>
        <taxon>Eukaryota</taxon>
        <taxon>Viridiplantae</taxon>
        <taxon>Streptophyta</taxon>
        <taxon>Embryophyta</taxon>
        <taxon>Tracheophyta</taxon>
        <taxon>Spermatophyta</taxon>
        <taxon>Magnoliopsida</taxon>
        <taxon>eudicotyledons</taxon>
        <taxon>Gunneridae</taxon>
        <taxon>Pentapetalae</taxon>
        <taxon>rosids</taxon>
        <taxon>fabids</taxon>
        <taxon>Malpighiales</taxon>
        <taxon>Rhizophoraceae</taxon>
        <taxon>Rhizophora</taxon>
    </lineage>
</organism>
<dbReference type="InterPro" id="IPR027417">
    <property type="entry name" value="P-loop_NTPase"/>
</dbReference>
<dbReference type="Pfam" id="PF00270">
    <property type="entry name" value="DEAD"/>
    <property type="match status" value="1"/>
</dbReference>
<comment type="similarity">
    <text evidence="6">Belongs to the helicase family. Dicer subfamily.</text>
</comment>
<dbReference type="FunFam" id="3.40.50.300:FF:000628">
    <property type="entry name" value="Endoribonuclease Dicer"/>
    <property type="match status" value="1"/>
</dbReference>
<dbReference type="GO" id="GO:0004386">
    <property type="term" value="F:helicase activity"/>
    <property type="evidence" value="ECO:0007669"/>
    <property type="project" value="UniProtKB-KW"/>
</dbReference>
<evidence type="ECO:0000256" key="3">
    <source>
        <dbReference type="ARBA" id="ARBA00022801"/>
    </source>
</evidence>
<keyword evidence="5" id="KW-0067">ATP-binding</keyword>
<dbReference type="Gene3D" id="3.40.50.300">
    <property type="entry name" value="P-loop containing nucleotide triphosphate hydrolases"/>
    <property type="match status" value="1"/>
</dbReference>
<dbReference type="CDD" id="cd18034">
    <property type="entry name" value="DEXHc_dicer"/>
    <property type="match status" value="1"/>
</dbReference>
<proteinExistence type="inferred from homology"/>
<dbReference type="SMART" id="SM00487">
    <property type="entry name" value="DEXDc"/>
    <property type="match status" value="1"/>
</dbReference>
<dbReference type="PANTHER" id="PTHR14074">
    <property type="entry name" value="HELICASE WITH DEATH DOMAIN-RELATED"/>
    <property type="match status" value="1"/>
</dbReference>
<accession>A0A2P2K9N5</accession>
<evidence type="ECO:0000256" key="4">
    <source>
        <dbReference type="ARBA" id="ARBA00022806"/>
    </source>
</evidence>
<dbReference type="GO" id="GO:0005737">
    <property type="term" value="C:cytoplasm"/>
    <property type="evidence" value="ECO:0007669"/>
    <property type="project" value="TreeGrafter"/>
</dbReference>
<evidence type="ECO:0000256" key="6">
    <source>
        <dbReference type="ARBA" id="ARBA00035116"/>
    </source>
</evidence>
<keyword evidence="2" id="KW-0547">Nucleotide-binding</keyword>
<evidence type="ECO:0000256" key="5">
    <source>
        <dbReference type="ARBA" id="ARBA00022840"/>
    </source>
</evidence>
<dbReference type="GO" id="GO:0031047">
    <property type="term" value="P:regulatory ncRNA-mediated gene silencing"/>
    <property type="evidence" value="ECO:0007669"/>
    <property type="project" value="UniProtKB-ARBA"/>
</dbReference>
<dbReference type="InterPro" id="IPR014001">
    <property type="entry name" value="Helicase_ATP-bd"/>
</dbReference>
<dbReference type="SUPFAM" id="SSF52540">
    <property type="entry name" value="P-loop containing nucleoside triphosphate hydrolases"/>
    <property type="match status" value="1"/>
</dbReference>
<dbReference type="GO" id="GO:0016787">
    <property type="term" value="F:hydrolase activity"/>
    <property type="evidence" value="ECO:0007669"/>
    <property type="project" value="UniProtKB-KW"/>
</dbReference>
<dbReference type="InterPro" id="IPR051363">
    <property type="entry name" value="RLR_Helicase"/>
</dbReference>
<evidence type="ECO:0000256" key="2">
    <source>
        <dbReference type="ARBA" id="ARBA00022741"/>
    </source>
</evidence>
<keyword evidence="4" id="KW-0347">Helicase</keyword>
<dbReference type="AlphaFoldDB" id="A0A2P2K9N5"/>
<feature type="domain" description="Helicase ATP-binding" evidence="7">
    <location>
        <begin position="53"/>
        <end position="229"/>
    </location>
</feature>
<dbReference type="EMBL" id="GGEC01021937">
    <property type="protein sequence ID" value="MBX02421.1"/>
    <property type="molecule type" value="Transcribed_RNA"/>
</dbReference>